<dbReference type="GO" id="GO:0006270">
    <property type="term" value="P:DNA replication initiation"/>
    <property type="evidence" value="ECO:0007669"/>
    <property type="project" value="TreeGrafter"/>
</dbReference>
<dbReference type="Gene3D" id="3.60.21.60">
    <property type="match status" value="1"/>
</dbReference>
<evidence type="ECO:0000313" key="8">
    <source>
        <dbReference type="EMBL" id="AGE96154.1"/>
    </source>
</evidence>
<dbReference type="InterPro" id="IPR016722">
    <property type="entry name" value="DNA_pol_alpha_bsu"/>
</dbReference>
<evidence type="ECO:0000259" key="7">
    <source>
        <dbReference type="Pfam" id="PF22062"/>
    </source>
</evidence>
<name>M1JKU7_ENCCN</name>
<gene>
    <name evidence="8" type="ORF">ECU10_1080</name>
</gene>
<keyword evidence="5" id="KW-0539">Nucleus</keyword>
<reference evidence="8" key="1">
    <citation type="journal article" date="2013" name="Eukaryot. Cell">
        <title>Extremely Reduced Levels of Heterozygosity in the Vertebrate Pathogen Encephalitozoon cuniculi.</title>
        <authorList>
            <person name="Selman M."/>
            <person name="Sak B."/>
            <person name="Kvac M."/>
            <person name="Farinelli L."/>
            <person name="Weiss L.M."/>
            <person name="Corradi N."/>
        </authorList>
    </citation>
    <scope>NUCLEOTIDE SEQUENCE</scope>
</reference>
<dbReference type="Pfam" id="PF22062">
    <property type="entry name" value="OB_DPOA2"/>
    <property type="match status" value="1"/>
</dbReference>
<evidence type="ECO:0000256" key="4">
    <source>
        <dbReference type="ARBA" id="ARBA00022705"/>
    </source>
</evidence>
<feature type="domain" description="DNA polymerase alpha/delta/epsilon subunit B" evidence="6">
    <location>
        <begin position="180"/>
        <end position="367"/>
    </location>
</feature>
<dbReference type="Pfam" id="PF04042">
    <property type="entry name" value="DNA_pol_E_B"/>
    <property type="match status" value="1"/>
</dbReference>
<dbReference type="PIRSF" id="PIRSF018300">
    <property type="entry name" value="DNA_pol_alph_2"/>
    <property type="match status" value="1"/>
</dbReference>
<dbReference type="GO" id="GO:0003677">
    <property type="term" value="F:DNA binding"/>
    <property type="evidence" value="ECO:0007669"/>
    <property type="project" value="InterPro"/>
</dbReference>
<accession>M1JKU7</accession>
<dbReference type="InterPro" id="IPR054300">
    <property type="entry name" value="OB_DPOA2"/>
</dbReference>
<sequence length="418" mass="46630">MDFDRQVFKTLSRRSYVRSDIRMAPKPRVSNFYLRKKDKYEYVRHRLISMKPYFLELLGIEDFKPVNNVSDSSFYTYGIITNPFGHKLDSESVFIASSIDGSNDVAVRLNLAHLQRYSVFPGQIVAVKGKNTDGGKMTVEALHCIPVVDINVAKDGEEKKYMQPTIVAFSGPYGPGPEFDALDRVLAEDADVLILIGPFIGPRQYGATQPPDSMMKEVFIPRIRGWLDRNAGSKAVLVPSTNDMTCLNVFPQGPIGVNDERIVCTGNPCEFFVNEILVAISSLDTPLEISSEECFHDSGMECSDDACGKLLFGGDRLGRISYHLIFQRTFLPVFPSMNVVSYSVPESMSMDTAPDIYIVASKLKHFCRDVGPSIVVNIGLQAKETEKIACHIRLPEAGEKKKPTVEFVGHPDPARNRK</sequence>
<dbReference type="InterPro" id="IPR007185">
    <property type="entry name" value="DNA_pol_a/d/e_bsu"/>
</dbReference>
<organism evidence="8">
    <name type="scientific">Encephalitozoon cuniculi</name>
    <name type="common">Microsporidian parasite</name>
    <dbReference type="NCBI Taxonomy" id="6035"/>
    <lineage>
        <taxon>Eukaryota</taxon>
        <taxon>Fungi</taxon>
        <taxon>Fungi incertae sedis</taxon>
        <taxon>Microsporidia</taxon>
        <taxon>Unikaryonidae</taxon>
        <taxon>Encephalitozoon</taxon>
    </lineage>
</organism>
<keyword evidence="4" id="KW-0235">DNA replication</keyword>
<protein>
    <recommendedName>
        <fullName evidence="3">DNA polymerase alpha subunit B</fullName>
    </recommendedName>
</protein>
<evidence type="ECO:0000259" key="6">
    <source>
        <dbReference type="Pfam" id="PF04042"/>
    </source>
</evidence>
<evidence type="ECO:0000256" key="5">
    <source>
        <dbReference type="ARBA" id="ARBA00023242"/>
    </source>
</evidence>
<evidence type="ECO:0000256" key="1">
    <source>
        <dbReference type="ARBA" id="ARBA00004123"/>
    </source>
</evidence>
<dbReference type="VEuPathDB" id="MicrosporidiaDB:M970_101000"/>
<feature type="domain" description="DNA polymerase alpha subunit B OB" evidence="7">
    <location>
        <begin position="61"/>
        <end position="142"/>
    </location>
</feature>
<dbReference type="VEuPathDB" id="MicrosporidiaDB:AEWD_101000"/>
<dbReference type="VEuPathDB" id="MicrosporidiaDB:AEWQ_101000"/>
<dbReference type="VEuPathDB" id="MicrosporidiaDB:AEWR_101000"/>
<proteinExistence type="inferred from homology"/>
<evidence type="ECO:0000256" key="2">
    <source>
        <dbReference type="ARBA" id="ARBA00007299"/>
    </source>
</evidence>
<evidence type="ECO:0000256" key="3">
    <source>
        <dbReference type="ARBA" id="ARBA00018596"/>
    </source>
</evidence>
<dbReference type="PANTHER" id="PTHR23061:SF12">
    <property type="entry name" value="DNA POLYMERASE ALPHA SUBUNIT B"/>
    <property type="match status" value="1"/>
</dbReference>
<dbReference type="AlphaFoldDB" id="M1JKU7"/>
<dbReference type="EMBL" id="KC513613">
    <property type="protein sequence ID" value="AGE96154.1"/>
    <property type="molecule type" value="Genomic_DNA"/>
</dbReference>
<dbReference type="GO" id="GO:0005658">
    <property type="term" value="C:alpha DNA polymerase:primase complex"/>
    <property type="evidence" value="ECO:0007669"/>
    <property type="project" value="TreeGrafter"/>
</dbReference>
<comment type="subcellular location">
    <subcellularLocation>
        <location evidence="1">Nucleus</location>
    </subcellularLocation>
</comment>
<dbReference type="PANTHER" id="PTHR23061">
    <property type="entry name" value="DNA POLYMERASE 2 ALPHA 70 KDA SUBUNIT"/>
    <property type="match status" value="1"/>
</dbReference>
<dbReference type="VEuPathDB" id="MicrosporidiaDB:ECU10_1080"/>
<comment type="similarity">
    <text evidence="2">Belongs to the DNA polymerase alpha subunit B family.</text>
</comment>